<dbReference type="STRING" id="411471.SUBVAR_05641"/>
<protein>
    <recommendedName>
        <fullName evidence="4">DUF1129 domain-containing protein</fullName>
    </recommendedName>
</protein>
<evidence type="ECO:0000313" key="2">
    <source>
        <dbReference type="EMBL" id="EFB75862.1"/>
    </source>
</evidence>
<keyword evidence="1" id="KW-0812">Transmembrane</keyword>
<feature type="transmembrane region" description="Helical" evidence="1">
    <location>
        <begin position="92"/>
        <end position="112"/>
    </location>
</feature>
<reference evidence="2" key="1">
    <citation type="submission" date="2009-12" db="EMBL/GenBank/DDBJ databases">
        <authorList>
            <person name="Weinstock G."/>
            <person name="Sodergren E."/>
            <person name="Clifton S."/>
            <person name="Fulton L."/>
            <person name="Fulton B."/>
            <person name="Courtney L."/>
            <person name="Fronick C."/>
            <person name="Harrison M."/>
            <person name="Strong C."/>
            <person name="Farmer C."/>
            <person name="Delahaunty K."/>
            <person name="Markovic C."/>
            <person name="Hall O."/>
            <person name="Minx P."/>
            <person name="Tomlinson C."/>
            <person name="Mitreva M."/>
            <person name="Nelson J."/>
            <person name="Hou S."/>
            <person name="Wollam A."/>
            <person name="Pepin K.H."/>
            <person name="Johnson M."/>
            <person name="Bhonagiri V."/>
            <person name="Nash W.E."/>
            <person name="Warren W."/>
            <person name="Chinwalla A."/>
            <person name="Mardis E.R."/>
            <person name="Wilson R.K."/>
        </authorList>
    </citation>
    <scope>NUCLEOTIDE SEQUENCE [LARGE SCALE GENOMIC DNA]</scope>
    <source>
        <strain evidence="2">DSM 15176</strain>
    </source>
</reference>
<dbReference type="OrthoDB" id="1655249at2"/>
<feature type="transmembrane region" description="Helical" evidence="1">
    <location>
        <begin position="164"/>
        <end position="183"/>
    </location>
</feature>
<evidence type="ECO:0000256" key="1">
    <source>
        <dbReference type="SAM" id="Phobius"/>
    </source>
</evidence>
<name>D1PMS7_9FIRM</name>
<gene>
    <name evidence="2" type="ORF">SUBVAR_05641</name>
</gene>
<accession>D1PMS7</accession>
<keyword evidence="1" id="KW-1133">Transmembrane helix</keyword>
<feature type="transmembrane region" description="Helical" evidence="1">
    <location>
        <begin position="124"/>
        <end position="144"/>
    </location>
</feature>
<dbReference type="RefSeq" id="WP_007047022.1">
    <property type="nucleotide sequence ID" value="NZ_GG704769.1"/>
</dbReference>
<keyword evidence="3" id="KW-1185">Reference proteome</keyword>
<feature type="transmembrane region" description="Helical" evidence="1">
    <location>
        <begin position="189"/>
        <end position="209"/>
    </location>
</feature>
<evidence type="ECO:0008006" key="4">
    <source>
        <dbReference type="Google" id="ProtNLM"/>
    </source>
</evidence>
<comment type="caution">
    <text evidence="2">The sequence shown here is derived from an EMBL/GenBank/DDBJ whole genome shotgun (WGS) entry which is preliminary data.</text>
</comment>
<dbReference type="Proteomes" id="UP000003438">
    <property type="component" value="Unassembled WGS sequence"/>
</dbReference>
<sequence length="229" mass="27207">MFFENQYTILQKSNDMSTETLNADNRRTLRDIQKYMLCMTWNCYEIERVRKDLIDMAARCELEGRTLQEEVGGDIERFLLELVPDLPRGTPLDYICIWYPKWLLFIAVLYLLTGLMPGSQDLNLFRILSAPFQFMVWLLVYAWFHRMSLKIKIRYGSIAQAAWYLLLIVVIILSCFVLPVYLLQRIPGTISYLGAFLYELVWAVGCQLWQTFYYNRWAKHHPWQEAQTS</sequence>
<proteinExistence type="predicted"/>
<dbReference type="SUPFAM" id="SSF158560">
    <property type="entry name" value="BH3980-like"/>
    <property type="match status" value="1"/>
</dbReference>
<dbReference type="AlphaFoldDB" id="D1PMS7"/>
<keyword evidence="1" id="KW-0472">Membrane</keyword>
<dbReference type="HOGENOM" id="CLU_1209278_0_0_9"/>
<organism evidence="2 3">
    <name type="scientific">Subdoligranulum variabile DSM 15176</name>
    <dbReference type="NCBI Taxonomy" id="411471"/>
    <lineage>
        <taxon>Bacteria</taxon>
        <taxon>Bacillati</taxon>
        <taxon>Bacillota</taxon>
        <taxon>Clostridia</taxon>
        <taxon>Eubacteriales</taxon>
        <taxon>Oscillospiraceae</taxon>
        <taxon>Subdoligranulum</taxon>
    </lineage>
</organism>
<evidence type="ECO:0000313" key="3">
    <source>
        <dbReference type="Proteomes" id="UP000003438"/>
    </source>
</evidence>
<dbReference type="Gene3D" id="1.10.1900.10">
    <property type="entry name" value="c-terminal domain of poly(a) binding protein"/>
    <property type="match status" value="1"/>
</dbReference>
<dbReference type="EMBL" id="ACBY02000023">
    <property type="protein sequence ID" value="EFB75862.1"/>
    <property type="molecule type" value="Genomic_DNA"/>
</dbReference>